<dbReference type="PRINTS" id="PR00401">
    <property type="entry name" value="SH2DOMAIN"/>
</dbReference>
<keyword evidence="13 19" id="KW-1133">Transmembrane helix</keyword>
<evidence type="ECO:0000256" key="8">
    <source>
        <dbReference type="ARBA" id="ARBA00022741"/>
    </source>
</evidence>
<dbReference type="InterPro" id="IPR008250">
    <property type="entry name" value="ATPase_P-typ_transduc_dom_A_sf"/>
</dbReference>
<dbReference type="Gene3D" id="3.30.505.10">
    <property type="entry name" value="SH2 domain"/>
    <property type="match status" value="1"/>
</dbReference>
<evidence type="ECO:0000256" key="12">
    <source>
        <dbReference type="ARBA" id="ARBA00022967"/>
    </source>
</evidence>
<feature type="transmembrane region" description="Helical" evidence="19">
    <location>
        <begin position="482"/>
        <end position="504"/>
    </location>
</feature>
<dbReference type="FunFam" id="3.40.50.1000:FF:000001">
    <property type="entry name" value="Phospholipid-transporting ATPase IC"/>
    <property type="match status" value="1"/>
</dbReference>
<accession>A0A315UY91</accession>
<dbReference type="SFLD" id="SFLDF00027">
    <property type="entry name" value="p-type_atpase"/>
    <property type="match status" value="1"/>
</dbReference>
<dbReference type="GO" id="GO:0045332">
    <property type="term" value="P:phospholipid translocation"/>
    <property type="evidence" value="ECO:0007669"/>
    <property type="project" value="TreeGrafter"/>
</dbReference>
<evidence type="ECO:0000256" key="14">
    <source>
        <dbReference type="ARBA" id="ARBA00022999"/>
    </source>
</evidence>
<evidence type="ECO:0000256" key="17">
    <source>
        <dbReference type="ARBA" id="ARBA00050913"/>
    </source>
</evidence>
<dbReference type="EC" id="7.6.2.1" evidence="19"/>
<feature type="transmembrane region" description="Helical" evidence="19">
    <location>
        <begin position="92"/>
        <end position="111"/>
    </location>
</feature>
<dbReference type="InterPro" id="IPR032631">
    <property type="entry name" value="P-type_ATPase_N"/>
</dbReference>
<dbReference type="Gene3D" id="3.40.1110.10">
    <property type="entry name" value="Calcium-transporting ATPase, cytoplasmic domain N"/>
    <property type="match status" value="1"/>
</dbReference>
<evidence type="ECO:0000256" key="20">
    <source>
        <dbReference type="SAM" id="MobiDB-lite"/>
    </source>
</evidence>
<proteinExistence type="inferred from homology"/>
<dbReference type="GO" id="GO:0140351">
    <property type="term" value="F:glycosylceramide flippase activity"/>
    <property type="evidence" value="ECO:0007669"/>
    <property type="project" value="UniProtKB-ARBA"/>
</dbReference>
<feature type="transmembrane region" description="Helical" evidence="19">
    <location>
        <begin position="117"/>
        <end position="133"/>
    </location>
</feature>
<comment type="similarity">
    <text evidence="4 19">Belongs to the cation transport ATPase (P-type) (TC 3.A.3) family. Type IV subfamily.</text>
</comment>
<evidence type="ECO:0000256" key="9">
    <source>
        <dbReference type="ARBA" id="ARBA00022824"/>
    </source>
</evidence>
<dbReference type="SUPFAM" id="SSF81653">
    <property type="entry name" value="Calcium ATPase, transduction domain A"/>
    <property type="match status" value="1"/>
</dbReference>
<dbReference type="SUPFAM" id="SSF50729">
    <property type="entry name" value="PH domain-like"/>
    <property type="match status" value="1"/>
</dbReference>
<dbReference type="GO" id="GO:0005524">
    <property type="term" value="F:ATP binding"/>
    <property type="evidence" value="ECO:0007669"/>
    <property type="project" value="UniProtKB-UniRule"/>
</dbReference>
<feature type="transmembrane region" description="Helical" evidence="19">
    <location>
        <begin position="1246"/>
        <end position="1271"/>
    </location>
</feature>
<dbReference type="InterPro" id="IPR018303">
    <property type="entry name" value="ATPase_P-typ_P_site"/>
</dbReference>
<gene>
    <name evidence="23" type="ORF">CCH79_00004475</name>
</gene>
<dbReference type="SFLD" id="SFLDG00002">
    <property type="entry name" value="C1.7:_P-type_atpase_like"/>
    <property type="match status" value="1"/>
</dbReference>
<evidence type="ECO:0000256" key="7">
    <source>
        <dbReference type="ARBA" id="ARBA00022723"/>
    </source>
</evidence>
<keyword evidence="10 19" id="KW-0067">ATP-binding</keyword>
<dbReference type="InterPro" id="IPR044492">
    <property type="entry name" value="P_typ_ATPase_HD_dom"/>
</dbReference>
<dbReference type="CDD" id="cd10355">
    <property type="entry name" value="SH2_DAPP1_BAM32_like"/>
    <property type="match status" value="1"/>
</dbReference>
<evidence type="ECO:0000256" key="11">
    <source>
        <dbReference type="ARBA" id="ARBA00022842"/>
    </source>
</evidence>
<keyword evidence="15 19" id="KW-0472">Membrane</keyword>
<dbReference type="SMART" id="SM00233">
    <property type="entry name" value="PH"/>
    <property type="match status" value="1"/>
</dbReference>
<dbReference type="InterPro" id="IPR011993">
    <property type="entry name" value="PH-like_dom_sf"/>
</dbReference>
<dbReference type="GO" id="GO:0005789">
    <property type="term" value="C:endoplasmic reticulum membrane"/>
    <property type="evidence" value="ECO:0007669"/>
    <property type="project" value="UniProtKB-SubCell"/>
</dbReference>
<feature type="transmembrane region" description="Helical" evidence="19">
    <location>
        <begin position="1328"/>
        <end position="1347"/>
    </location>
</feature>
<comment type="caution">
    <text evidence="23">The sequence shown here is derived from an EMBL/GenBank/DDBJ whole genome shotgun (WGS) entry which is preliminary data.</text>
</comment>
<name>A0A315UY91_GAMAF</name>
<dbReference type="FunFam" id="3.40.50.1000:FF:000130">
    <property type="entry name" value="Phospholipid-transporting ATPase"/>
    <property type="match status" value="1"/>
</dbReference>
<dbReference type="FunFam" id="3.40.1110.10:FF:000009">
    <property type="entry name" value="Phospholipid-transporting ATPase"/>
    <property type="match status" value="1"/>
</dbReference>
<dbReference type="InterPro" id="IPR032630">
    <property type="entry name" value="P_typ_ATPase_c"/>
</dbReference>
<dbReference type="InterPro" id="IPR035843">
    <property type="entry name" value="DAPP1_SH2"/>
</dbReference>
<dbReference type="STRING" id="33528.ENSGAFP00000016491"/>
<dbReference type="InterPro" id="IPR023214">
    <property type="entry name" value="HAD_sf"/>
</dbReference>
<dbReference type="PANTHER" id="PTHR24092">
    <property type="entry name" value="PROBABLE PHOSPHOLIPID-TRANSPORTING ATPASE"/>
    <property type="match status" value="1"/>
</dbReference>
<evidence type="ECO:0000256" key="13">
    <source>
        <dbReference type="ARBA" id="ARBA00022989"/>
    </source>
</evidence>
<evidence type="ECO:0000256" key="1">
    <source>
        <dbReference type="ARBA" id="ARBA00001946"/>
    </source>
</evidence>
<feature type="domain" description="PH" evidence="22">
    <location>
        <begin position="1612"/>
        <end position="1714"/>
    </location>
</feature>
<dbReference type="CDD" id="cd02073">
    <property type="entry name" value="P-type_ATPase_APLT_Dnf-like"/>
    <property type="match status" value="1"/>
</dbReference>
<dbReference type="Proteomes" id="UP000250572">
    <property type="component" value="Unassembled WGS sequence"/>
</dbReference>
<dbReference type="GO" id="GO:0005886">
    <property type="term" value="C:plasma membrane"/>
    <property type="evidence" value="ECO:0007669"/>
    <property type="project" value="TreeGrafter"/>
</dbReference>
<evidence type="ECO:0000256" key="4">
    <source>
        <dbReference type="ARBA" id="ARBA00008109"/>
    </source>
</evidence>
<dbReference type="Gene3D" id="3.40.50.1000">
    <property type="entry name" value="HAD superfamily/HAD-like"/>
    <property type="match status" value="1"/>
</dbReference>
<feature type="transmembrane region" description="Helical" evidence="19">
    <location>
        <begin position="1359"/>
        <end position="1381"/>
    </location>
</feature>
<dbReference type="PROSITE" id="PS50003">
    <property type="entry name" value="PH_DOMAIN"/>
    <property type="match status" value="1"/>
</dbReference>
<evidence type="ECO:0000256" key="16">
    <source>
        <dbReference type="ARBA" id="ARBA00034036"/>
    </source>
</evidence>
<dbReference type="PRINTS" id="PR00119">
    <property type="entry name" value="CATATPASE"/>
</dbReference>
<organism evidence="23 24">
    <name type="scientific">Gambusia affinis</name>
    <name type="common">Western mosquitofish</name>
    <name type="synonym">Heterandria affinis</name>
    <dbReference type="NCBI Taxonomy" id="33528"/>
    <lineage>
        <taxon>Eukaryota</taxon>
        <taxon>Metazoa</taxon>
        <taxon>Chordata</taxon>
        <taxon>Craniata</taxon>
        <taxon>Vertebrata</taxon>
        <taxon>Euteleostomi</taxon>
        <taxon>Actinopterygii</taxon>
        <taxon>Neopterygii</taxon>
        <taxon>Teleostei</taxon>
        <taxon>Neoteleostei</taxon>
        <taxon>Acanthomorphata</taxon>
        <taxon>Ovalentaria</taxon>
        <taxon>Atherinomorphae</taxon>
        <taxon>Cyprinodontiformes</taxon>
        <taxon>Poeciliidae</taxon>
        <taxon>Poeciliinae</taxon>
        <taxon>Gambusia</taxon>
    </lineage>
</organism>
<comment type="subcellular location">
    <subcellularLocation>
        <location evidence="2">Endomembrane system</location>
        <topology evidence="2">Multi-pass membrane protein</topology>
    </subcellularLocation>
    <subcellularLocation>
        <location evidence="3">Endoplasmic reticulum membrane</location>
    </subcellularLocation>
    <subcellularLocation>
        <location evidence="19">Membrane</location>
        <topology evidence="19">Multi-pass membrane protein</topology>
    </subcellularLocation>
</comment>
<feature type="transmembrane region" description="Helical" evidence="19">
    <location>
        <begin position="1213"/>
        <end position="1234"/>
    </location>
</feature>
<feature type="transmembrane region" description="Helical" evidence="19">
    <location>
        <begin position="218"/>
        <end position="237"/>
    </location>
</feature>
<keyword evidence="11 19" id="KW-0460">Magnesium</keyword>
<sequence length="1764" mass="199918">MERFHWVRHRCRQLLSVDSERGWYSPPNGFSSKSSPQRASGKRRTVLARHGPHQQEYEAVSKKYKGNGIRTTKYSLLTFIPMNLFQQFHRAANLYFLFLALLNWVPVVEAFEKEITMIPLLVVLAVIAIKDALEDYRRYLFDKKVNNNLVRVFCGLERPTGTYKEHLKKRRTVVPSFTEDEELKQLLKLYQSNRIRTTKYSFLSFLPKNLFEQLHRFANVYFIFLATLNFIPIVEAFQPEVSLIPILLVLLVTAIKDIFEDHRRFKSDRLINNLLCQVYCSKQKSYVDRCWSDVRVGDFVRLSCNEIIPADLLLLYSSDPRGVCYIETANLDGETNLKQRQVVSDSSLQGSDFTPESFHSRIECENPNNDLNRFKGYIEHSGEARIGLHSSNLLLRSCTIRNTETVVGIVVYAGHETKAMMNNSGPRYKRSQLEKRLNTDILWCVALLIVLCLTAAVGHGLWVKNFRHSVFQVDGEISPALAGFYVFWTMIIVLQVLIPISLYVSIEIVKLGQIYFIHNDLDFYNEQLDSRIQCRALNITEDLGQIQYLFSDKTGTLTENKMVFRRCSIYGVEYPHVENARRLEVYEAEQNEAAGHTVTLKSVCSGKSMSCRSLSCNRSSVSLHTLTGESPEEEDQLSNHAAARTGAFCSRMAKDVVPDPELVRKLNSLCSSTLQLRDSSTESLSSLELTYITDFFLALAICNNVVVSSPSQPRHVVPEAQAPLKSLEEIKLMFQRLNFYSFSTPQIKGSPRSFTSKLFTRGKTGSFNFNTPTSNSIDGSDLALDTSQETCTLKSKVDFPDRWDGEDSAARQSPEDLENLRDLKGDGDAAKQNVDLDRDVQSDEDSDDELLYEAESPDEAALVHAARAYHCTLRGRSAESLLVDLPGIGSLVVQLLHILPFDSNRKRMSVVVRHPLTGQVVVYTKGADSVIMDLAEKKRGSEQAQEIYKHVRQQTQKHLDMYAREGLRTLCIAKKILEEDEYEVWLKRQLLAESSIENQEELMLDSAERLENDLTLLGCTGIVDRLQEDVPETIEALQEAGIKVWVLTGDKQETAINIANACKLLLSNDRLLTANCGSKDACASLLEELLIEVQREEDGEESSLTSTSSFILVIDGRTLEWALQDELKASFLELSCKCKAVICCRSTPLQKSKVVQLIRDKIGVMTLAVGDGANDVSMIQVADVGIGISGQEGMQAVMSSDFAISRFKHLKKLLLVHGHWCYHRLANMILYFIYKNVFVCGFSGSVMINSWVLILFNLVFTSVPPLIYGILDRDTPADTLMKLPELYGAGGTTKIYIPATFWITILDAFYQSVVCFFVPYFALAGSDVGILSFGSPINTSALLIILLHQVIESNTLTWIHMLVLLLSAVLYFGFVLLYSAFCVVCSHPTNLFRVETVQMSQPLFYIICALTTFTALLPRMLFRALFNSLHSSAALRSAQREEEAAEQYHRRMQRWNMKHTGPSSLPVCTDNPGLEPCGDEVVWYHYDLSRHAAEALLLSNGGDGSYLLRNSNGAAGCFALSVRAKDSVKHFHVTRRDNVYIFGFNEFPSLQDFVRHFANQPLLGSDAGTLLVLKSPYPWRVEEPSIYESVRVHTAIQSGRTKDDLVPKAPSLGTKEGYLVKQGAIVKNWKQRWFILHRNELKYFKDKTLHCSLLQCEEPIRTLDLTSCSAVQFDYSQDKVNCFCLVFPDRTFYLCAKTGVEADEWIKILHWKLEKKYKNMDIIHLFLLPKLSISGKKKERVPLKRRQISDKKRAMMVIYEEIGK</sequence>
<keyword evidence="7" id="KW-0479">Metal-binding</keyword>
<dbReference type="GO" id="GO:0016887">
    <property type="term" value="F:ATP hydrolysis activity"/>
    <property type="evidence" value="ECO:0007669"/>
    <property type="project" value="InterPro"/>
</dbReference>
<dbReference type="FunFam" id="2.70.150.10:FF:000022">
    <property type="entry name" value="Phospholipid-transporting ATPase"/>
    <property type="match status" value="1"/>
</dbReference>
<reference evidence="23 24" key="1">
    <citation type="journal article" date="2018" name="G3 (Bethesda)">
        <title>A High-Quality Reference Genome for the Invasive Mosquitofish Gambusia affinis Using a Chicago Library.</title>
        <authorList>
            <person name="Hoffberg S.L."/>
            <person name="Troendle N.J."/>
            <person name="Glenn T.C."/>
            <person name="Mahmud O."/>
            <person name="Louha S."/>
            <person name="Chalopin D."/>
            <person name="Bennetzen J.L."/>
            <person name="Mauricio R."/>
        </authorList>
    </citation>
    <scope>NUCLEOTIDE SEQUENCE [LARGE SCALE GENOMIC DNA]</scope>
    <source>
        <strain evidence="23">NE01/NJP1002.9</strain>
        <tissue evidence="23">Muscle</tissue>
    </source>
</reference>
<evidence type="ECO:0000256" key="15">
    <source>
        <dbReference type="ARBA" id="ARBA00023136"/>
    </source>
</evidence>
<evidence type="ECO:0000256" key="3">
    <source>
        <dbReference type="ARBA" id="ARBA00004586"/>
    </source>
</evidence>
<dbReference type="InterPro" id="IPR001849">
    <property type="entry name" value="PH_domain"/>
</dbReference>
<keyword evidence="8 19" id="KW-0547">Nucleotide-binding</keyword>
<dbReference type="InterPro" id="IPR001757">
    <property type="entry name" value="P_typ_ATPase"/>
</dbReference>
<dbReference type="PROSITE" id="PS00154">
    <property type="entry name" value="ATPASE_E1_E2"/>
    <property type="match status" value="1"/>
</dbReference>
<dbReference type="SUPFAM" id="SSF81660">
    <property type="entry name" value="Metal cation-transporting ATPase, ATP-binding domain N"/>
    <property type="match status" value="1"/>
</dbReference>
<dbReference type="InterPro" id="IPR023299">
    <property type="entry name" value="ATPase_P-typ_cyto_dom_N"/>
</dbReference>
<dbReference type="InterPro" id="IPR036860">
    <property type="entry name" value="SH2_dom_sf"/>
</dbReference>
<evidence type="ECO:0000259" key="21">
    <source>
        <dbReference type="PROSITE" id="PS50001"/>
    </source>
</evidence>
<evidence type="ECO:0000256" key="10">
    <source>
        <dbReference type="ARBA" id="ARBA00022840"/>
    </source>
</evidence>
<dbReference type="Gene3D" id="2.30.29.30">
    <property type="entry name" value="Pleckstrin-homology domain (PH domain)/Phosphotyrosine-binding domain (PTB)"/>
    <property type="match status" value="1"/>
</dbReference>
<comment type="catalytic activity">
    <reaction evidence="17">
        <text>a beta-D-glucosyl-(1&lt;-&gt;1')-N-acylsphing-4-enine(out) + ATP + H2O = a beta-D-glucosyl-(1&lt;-&gt;1')-N-acylsphing-4-enine(in) + ADP + phosphate + H(+)</text>
        <dbReference type="Rhea" id="RHEA:66036"/>
        <dbReference type="ChEBI" id="CHEBI:15377"/>
        <dbReference type="ChEBI" id="CHEBI:15378"/>
        <dbReference type="ChEBI" id="CHEBI:22801"/>
        <dbReference type="ChEBI" id="CHEBI:30616"/>
        <dbReference type="ChEBI" id="CHEBI:43474"/>
        <dbReference type="ChEBI" id="CHEBI:456216"/>
    </reaction>
    <physiologicalReaction direction="left-to-right" evidence="17">
        <dbReference type="Rhea" id="RHEA:66037"/>
    </physiologicalReaction>
</comment>
<evidence type="ECO:0000256" key="2">
    <source>
        <dbReference type="ARBA" id="ARBA00004127"/>
    </source>
</evidence>
<evidence type="ECO:0000256" key="18">
    <source>
        <dbReference type="PROSITE-ProRule" id="PRU00191"/>
    </source>
</evidence>
<keyword evidence="5" id="KW-0597">Phosphoprotein</keyword>
<dbReference type="PROSITE" id="PS50001">
    <property type="entry name" value="SH2"/>
    <property type="match status" value="1"/>
</dbReference>
<evidence type="ECO:0000256" key="19">
    <source>
        <dbReference type="RuleBase" id="RU362033"/>
    </source>
</evidence>
<comment type="cofactor">
    <cofactor evidence="1">
        <name>Mg(2+)</name>
        <dbReference type="ChEBI" id="CHEBI:18420"/>
    </cofactor>
</comment>
<dbReference type="Pfam" id="PF16209">
    <property type="entry name" value="PhoLip_ATPase_N"/>
    <property type="match status" value="2"/>
</dbReference>
<keyword evidence="24" id="KW-1185">Reference proteome</keyword>
<dbReference type="FunFam" id="2.30.29.30:FF:000229">
    <property type="entry name" value="Dual adapter for phosphotyrosine and 3-phosphotyrosine and 3-phosphoinositide"/>
    <property type="match status" value="1"/>
</dbReference>
<evidence type="ECO:0000313" key="23">
    <source>
        <dbReference type="EMBL" id="PWA16357.1"/>
    </source>
</evidence>
<dbReference type="Gene3D" id="2.70.150.10">
    <property type="entry name" value="Calcium-transporting ATPase, cytoplasmic transduction domain A"/>
    <property type="match status" value="1"/>
</dbReference>
<dbReference type="GO" id="GO:0000287">
    <property type="term" value="F:magnesium ion binding"/>
    <property type="evidence" value="ECO:0007669"/>
    <property type="project" value="UniProtKB-UniRule"/>
</dbReference>
<dbReference type="NCBIfam" id="TIGR01652">
    <property type="entry name" value="ATPase-Plipid"/>
    <property type="match status" value="2"/>
</dbReference>
<protein>
    <recommendedName>
        <fullName evidence="19">Phospholipid-transporting ATPase</fullName>
        <ecNumber evidence="19">7.6.2.1</ecNumber>
    </recommendedName>
</protein>
<dbReference type="Pfam" id="PF13246">
    <property type="entry name" value="Cation_ATPase"/>
    <property type="match status" value="1"/>
</dbReference>
<dbReference type="InterPro" id="IPR023298">
    <property type="entry name" value="ATPase_P-typ_TM_dom_sf"/>
</dbReference>
<dbReference type="InterPro" id="IPR036412">
    <property type="entry name" value="HAD-like_sf"/>
</dbReference>
<dbReference type="Pfam" id="PF00017">
    <property type="entry name" value="SH2"/>
    <property type="match status" value="1"/>
</dbReference>
<dbReference type="SMART" id="SM00252">
    <property type="entry name" value="SH2"/>
    <property type="match status" value="1"/>
</dbReference>
<dbReference type="InterPro" id="IPR006539">
    <property type="entry name" value="P-type_ATPase_IV"/>
</dbReference>
<dbReference type="InterPro" id="IPR000980">
    <property type="entry name" value="SH2"/>
</dbReference>
<dbReference type="NCBIfam" id="TIGR01494">
    <property type="entry name" value="ATPase_P-type"/>
    <property type="match status" value="1"/>
</dbReference>
<dbReference type="SFLD" id="SFLDS00003">
    <property type="entry name" value="Haloacid_Dehalogenase"/>
    <property type="match status" value="1"/>
</dbReference>
<keyword evidence="6 19" id="KW-0812">Transmembrane</keyword>
<dbReference type="SUPFAM" id="SSF55550">
    <property type="entry name" value="SH2 domain"/>
    <property type="match status" value="1"/>
</dbReference>
<dbReference type="SUPFAM" id="SSF56784">
    <property type="entry name" value="HAD-like"/>
    <property type="match status" value="2"/>
</dbReference>
<evidence type="ECO:0000259" key="22">
    <source>
        <dbReference type="PROSITE" id="PS50003"/>
    </source>
</evidence>
<dbReference type="CDD" id="cd10573">
    <property type="entry name" value="PH_DAPP1"/>
    <property type="match status" value="1"/>
</dbReference>
<feature type="region of interest" description="Disordered" evidence="20">
    <location>
        <begin position="802"/>
        <end position="849"/>
    </location>
</feature>
<feature type="transmembrane region" description="Helical" evidence="19">
    <location>
        <begin position="441"/>
        <end position="462"/>
    </location>
</feature>
<keyword evidence="14 18" id="KW-0727">SH2 domain</keyword>
<dbReference type="GO" id="GO:1990531">
    <property type="term" value="C:phospholipid-translocating ATPase complex"/>
    <property type="evidence" value="ECO:0007669"/>
    <property type="project" value="UniProtKB-ARBA"/>
</dbReference>
<feature type="transmembrane region" description="Helical" evidence="19">
    <location>
        <begin position="1401"/>
        <end position="1422"/>
    </location>
</feature>
<comment type="catalytic activity">
    <reaction evidence="16 19">
        <text>ATP + H2O + phospholipidSide 1 = ADP + phosphate + phospholipidSide 2.</text>
        <dbReference type="EC" id="7.6.2.1"/>
    </reaction>
</comment>
<dbReference type="Pfam" id="PF00169">
    <property type="entry name" value="PH"/>
    <property type="match status" value="1"/>
</dbReference>
<keyword evidence="9" id="KW-0256">Endoplasmic reticulum</keyword>
<keyword evidence="12 19" id="KW-1278">Translocase</keyword>
<feature type="compositionally biased region" description="Basic and acidic residues" evidence="20">
    <location>
        <begin position="818"/>
        <end position="841"/>
    </location>
</feature>
<feature type="domain" description="SH2" evidence="21">
    <location>
        <begin position="1483"/>
        <end position="1577"/>
    </location>
</feature>
<dbReference type="SUPFAM" id="SSF81665">
    <property type="entry name" value="Calcium ATPase, transmembrane domain M"/>
    <property type="match status" value="2"/>
</dbReference>
<evidence type="ECO:0000256" key="5">
    <source>
        <dbReference type="ARBA" id="ARBA00022553"/>
    </source>
</evidence>
<dbReference type="PANTHER" id="PTHR24092:SF84">
    <property type="entry name" value="PHOSPHOLIPID-TRANSPORTING ATPASE VD"/>
    <property type="match status" value="1"/>
</dbReference>
<feature type="transmembrane region" description="Helical" evidence="19">
    <location>
        <begin position="1301"/>
        <end position="1322"/>
    </location>
</feature>
<dbReference type="EMBL" id="NHOQ01002481">
    <property type="protein sequence ID" value="PWA16357.1"/>
    <property type="molecule type" value="Genomic_DNA"/>
</dbReference>
<evidence type="ECO:0000313" key="24">
    <source>
        <dbReference type="Proteomes" id="UP000250572"/>
    </source>
</evidence>
<evidence type="ECO:0000256" key="6">
    <source>
        <dbReference type="ARBA" id="ARBA00022692"/>
    </source>
</evidence>
<dbReference type="Pfam" id="PF16212">
    <property type="entry name" value="PhoLip_ATPase_C"/>
    <property type="match status" value="1"/>
</dbReference>